<feature type="region of interest" description="Disordered" evidence="1">
    <location>
        <begin position="99"/>
        <end position="120"/>
    </location>
</feature>
<gene>
    <name evidence="6" type="ORF">EV685_1628</name>
</gene>
<dbReference type="SMART" id="SM00091">
    <property type="entry name" value="PAS"/>
    <property type="match status" value="1"/>
</dbReference>
<dbReference type="PROSITE" id="PS50887">
    <property type="entry name" value="GGDEF"/>
    <property type="match status" value="1"/>
</dbReference>
<name>A0A4Q7LQD9_9BURK</name>
<dbReference type="InterPro" id="IPR035965">
    <property type="entry name" value="PAS-like_dom_sf"/>
</dbReference>
<feature type="domain" description="GGDEF" evidence="5">
    <location>
        <begin position="747"/>
        <end position="880"/>
    </location>
</feature>
<dbReference type="NCBIfam" id="TIGR00254">
    <property type="entry name" value="GGDEF"/>
    <property type="match status" value="1"/>
</dbReference>
<dbReference type="Pfam" id="PF00990">
    <property type="entry name" value="GGDEF"/>
    <property type="match status" value="1"/>
</dbReference>
<dbReference type="InterPro" id="IPR043128">
    <property type="entry name" value="Rev_trsase/Diguanyl_cyclase"/>
</dbReference>
<dbReference type="SMART" id="SM00086">
    <property type="entry name" value="PAC"/>
    <property type="match status" value="1"/>
</dbReference>
<dbReference type="InterPro" id="IPR029787">
    <property type="entry name" value="Nucleotide_cyclase"/>
</dbReference>
<dbReference type="InterPro" id="IPR000160">
    <property type="entry name" value="GGDEF_dom"/>
</dbReference>
<dbReference type="PROSITE" id="PS51257">
    <property type="entry name" value="PROKAR_LIPOPROTEIN"/>
    <property type="match status" value="1"/>
</dbReference>
<dbReference type="CDD" id="cd01949">
    <property type="entry name" value="GGDEF"/>
    <property type="match status" value="1"/>
</dbReference>
<proteinExistence type="predicted"/>
<comment type="caution">
    <text evidence="6">The sequence shown here is derived from an EMBL/GenBank/DDBJ whole genome shotgun (WGS) entry which is preliminary data.</text>
</comment>
<dbReference type="SMART" id="SM00052">
    <property type="entry name" value="EAL"/>
    <property type="match status" value="1"/>
</dbReference>
<dbReference type="Gene3D" id="3.30.70.270">
    <property type="match status" value="1"/>
</dbReference>
<dbReference type="CDD" id="cd01948">
    <property type="entry name" value="EAL"/>
    <property type="match status" value="1"/>
</dbReference>
<dbReference type="InterPro" id="IPR052155">
    <property type="entry name" value="Biofilm_reg_signaling"/>
</dbReference>
<dbReference type="PROSITE" id="PS50113">
    <property type="entry name" value="PAC"/>
    <property type="match status" value="1"/>
</dbReference>
<dbReference type="InterPro" id="IPR000700">
    <property type="entry name" value="PAS-assoc_C"/>
</dbReference>
<dbReference type="PANTHER" id="PTHR44757:SF2">
    <property type="entry name" value="BIOFILM ARCHITECTURE MAINTENANCE PROTEIN MBAA"/>
    <property type="match status" value="1"/>
</dbReference>
<dbReference type="Pfam" id="PF00563">
    <property type="entry name" value="EAL"/>
    <property type="match status" value="1"/>
</dbReference>
<dbReference type="Gene3D" id="3.20.20.450">
    <property type="entry name" value="EAL domain"/>
    <property type="match status" value="1"/>
</dbReference>
<protein>
    <submittedName>
        <fullName evidence="6">PAS domain S-box-containing protein/diguanylate cyclase (GGDEF)-like protein</fullName>
    </submittedName>
</protein>
<dbReference type="PROSITE" id="PS50112">
    <property type="entry name" value="PAS"/>
    <property type="match status" value="1"/>
</dbReference>
<dbReference type="SUPFAM" id="SSF55785">
    <property type="entry name" value="PYP-like sensor domain (PAS domain)"/>
    <property type="match status" value="1"/>
</dbReference>
<evidence type="ECO:0000259" key="3">
    <source>
        <dbReference type="PROSITE" id="PS50113"/>
    </source>
</evidence>
<dbReference type="NCBIfam" id="TIGR00229">
    <property type="entry name" value="sensory_box"/>
    <property type="match status" value="1"/>
</dbReference>
<dbReference type="InterPro" id="IPR035919">
    <property type="entry name" value="EAL_sf"/>
</dbReference>
<dbReference type="SMART" id="SM00267">
    <property type="entry name" value="GGDEF"/>
    <property type="match status" value="1"/>
</dbReference>
<organism evidence="6 7">
    <name type="scientific">Sphaerotilus mobilis</name>
    <dbReference type="NCBI Taxonomy" id="47994"/>
    <lineage>
        <taxon>Bacteria</taxon>
        <taxon>Pseudomonadati</taxon>
        <taxon>Pseudomonadota</taxon>
        <taxon>Betaproteobacteria</taxon>
        <taxon>Burkholderiales</taxon>
        <taxon>Sphaerotilaceae</taxon>
        <taxon>Sphaerotilus</taxon>
    </lineage>
</organism>
<dbReference type="Gene3D" id="3.30.450.20">
    <property type="entry name" value="PAS domain"/>
    <property type="match status" value="1"/>
</dbReference>
<dbReference type="PROSITE" id="PS50883">
    <property type="entry name" value="EAL"/>
    <property type="match status" value="1"/>
</dbReference>
<accession>A0A4Q7LQD9</accession>
<sequence length="1160" mass="127371">MTSAVRSPRRPAGWRRALARLHPPLWVLVLACATTALGGIAWTHQTWAAHFERAHALEDALGETLRHVEQAQGLAREQITSRDLRDVREIGAAARPTVRPTVPAAPAPSSSSSSFSTAASDVDPIADPALGGVADPTGASDGAISPVRVLQAAELQTALSLLDNWQRLAEASSPDAETARRVTAAARRFRDVIRQLHQQLTQGPADWVLGPQSLANRRETATMAMELERVEHLLLEHMSQAQRQQASLALLLNALSTGALVWRLSRRRSAYRDARLSGDWAGTDPRVGLSTGLLADERSDLDDGSDVDRADGDPAITDLTIRAARAMPDPYWVVDGEGQRMAGPLRDLPLDLAEPPLRERMVATVRSALSSGRVQSLPYRLDTDQGPRWYEARVQAMPGTTLVVWQSRDVSAGQAAGQREQDRSRLHRFKSHVDQAIVWARSAHELFDRVTRVAISEAGLQLAWLVESGGQGRAPRLRSQHGEPALMELCAASLPPATHSHAAALAQAQLSGLTQWRPGCVRSSSGEPLDLLALPVRNAEAVVAVLMLVGPRLDPDDPDQHEVVRELGMDLSHALARLSRDARMQESLARVRLHAAALESTQDGVMVTDLRPRIVSVNRAYSEITGYTEADVAGQSPKLLTSGRHDPTFFTALWESLLTHGRWQGEIQNRRKNGELYTQWTSISTVRNDAGEPTHYVTVFTDITAQKQAEAQLQHLAHFDPLTQLPNRLLVLNRLDHAIAAADRAQRRVAVLFIDLDNFKTVNDSLGHAAGDRLLEAVAQRLLTRARREDTLGRLGGDEFILILEQVRESPEAAQVAQELLTLLEAPFHIAGQDVYVQSSIGISIYPEDAREAGELVRDADAAMYQAKRAGRGTYRYYTEALTAAAQNKLTLDTRLRRALEQREFELYYQPLYRIADRRLIGLEALVRLNQPGLPPVGPADFIPVLEENGQITALGAWVTQEACRQGRAWLDEGLDFGRIAINLSPQEVRRGQTDERVRAALQASGLPADRLELEITESGLMEQGERAEAFLHNLRSIGVQLAIDDFGTGYSSLAYLKRFPVSKLKIDRGFVRDLPGDVSDAQLVQTMISMGRNLGISVVAEGVETEAQLDYLHELGCESAQGYLFSKPRPASEARAWLPRLAEAPSLKADSEGEPARAE</sequence>
<feature type="domain" description="PAS" evidence="2">
    <location>
        <begin position="590"/>
        <end position="636"/>
    </location>
</feature>
<evidence type="ECO:0000313" key="6">
    <source>
        <dbReference type="EMBL" id="RZS57065.1"/>
    </source>
</evidence>
<dbReference type="EMBL" id="SGWV01000008">
    <property type="protein sequence ID" value="RZS57065.1"/>
    <property type="molecule type" value="Genomic_DNA"/>
</dbReference>
<dbReference type="OrthoDB" id="9813903at2"/>
<feature type="domain" description="EAL" evidence="4">
    <location>
        <begin position="889"/>
        <end position="1143"/>
    </location>
</feature>
<feature type="domain" description="PAC" evidence="3">
    <location>
        <begin position="663"/>
        <end position="715"/>
    </location>
</feature>
<dbReference type="PANTHER" id="PTHR44757">
    <property type="entry name" value="DIGUANYLATE CYCLASE DGCP"/>
    <property type="match status" value="1"/>
</dbReference>
<dbReference type="AlphaFoldDB" id="A0A4Q7LQD9"/>
<evidence type="ECO:0000259" key="4">
    <source>
        <dbReference type="PROSITE" id="PS50883"/>
    </source>
</evidence>
<dbReference type="SUPFAM" id="SSF141868">
    <property type="entry name" value="EAL domain-like"/>
    <property type="match status" value="1"/>
</dbReference>
<reference evidence="6 7" key="1">
    <citation type="submission" date="2019-02" db="EMBL/GenBank/DDBJ databases">
        <title>Genomic Encyclopedia of Type Strains, Phase IV (KMG-IV): sequencing the most valuable type-strain genomes for metagenomic binning, comparative biology and taxonomic classification.</title>
        <authorList>
            <person name="Goeker M."/>
        </authorList>
    </citation>
    <scope>NUCLEOTIDE SEQUENCE [LARGE SCALE GENOMIC DNA]</scope>
    <source>
        <strain evidence="6 7">DSM 10617</strain>
    </source>
</reference>
<dbReference type="GO" id="GO:0003824">
    <property type="term" value="F:catalytic activity"/>
    <property type="evidence" value="ECO:0007669"/>
    <property type="project" value="UniProtKB-ARBA"/>
</dbReference>
<evidence type="ECO:0000256" key="1">
    <source>
        <dbReference type="SAM" id="MobiDB-lite"/>
    </source>
</evidence>
<dbReference type="SUPFAM" id="SSF55073">
    <property type="entry name" value="Nucleotide cyclase"/>
    <property type="match status" value="1"/>
</dbReference>
<dbReference type="InterPro" id="IPR001633">
    <property type="entry name" value="EAL_dom"/>
</dbReference>
<keyword evidence="7" id="KW-1185">Reference proteome</keyword>
<dbReference type="FunFam" id="3.30.70.270:FF:000001">
    <property type="entry name" value="Diguanylate cyclase domain protein"/>
    <property type="match status" value="1"/>
</dbReference>
<dbReference type="Pfam" id="PF13426">
    <property type="entry name" value="PAS_9"/>
    <property type="match status" value="1"/>
</dbReference>
<evidence type="ECO:0000259" key="2">
    <source>
        <dbReference type="PROSITE" id="PS50112"/>
    </source>
</evidence>
<evidence type="ECO:0000259" key="5">
    <source>
        <dbReference type="PROSITE" id="PS50887"/>
    </source>
</evidence>
<dbReference type="InterPro" id="IPR001610">
    <property type="entry name" value="PAC"/>
</dbReference>
<dbReference type="RefSeq" id="WP_130481475.1">
    <property type="nucleotide sequence ID" value="NZ_SGWV01000008.1"/>
</dbReference>
<dbReference type="InterPro" id="IPR000014">
    <property type="entry name" value="PAS"/>
</dbReference>
<evidence type="ECO:0000313" key="7">
    <source>
        <dbReference type="Proteomes" id="UP000293433"/>
    </source>
</evidence>
<dbReference type="Proteomes" id="UP000293433">
    <property type="component" value="Unassembled WGS sequence"/>
</dbReference>
<dbReference type="CDD" id="cd00130">
    <property type="entry name" value="PAS"/>
    <property type="match status" value="1"/>
</dbReference>